<feature type="compositionally biased region" description="Polar residues" evidence="1">
    <location>
        <begin position="387"/>
        <end position="403"/>
    </location>
</feature>
<comment type="caution">
    <text evidence="3">The sequence shown here is derived from an EMBL/GenBank/DDBJ whole genome shotgun (WGS) entry which is preliminary data.</text>
</comment>
<dbReference type="Proteomes" id="UP001150907">
    <property type="component" value="Unassembled WGS sequence"/>
</dbReference>
<evidence type="ECO:0000313" key="3">
    <source>
        <dbReference type="EMBL" id="KAJ2007679.1"/>
    </source>
</evidence>
<accession>A0A9W8BMA7</accession>
<feature type="region of interest" description="Disordered" evidence="1">
    <location>
        <begin position="422"/>
        <end position="452"/>
    </location>
</feature>
<protein>
    <recommendedName>
        <fullName evidence="5">G-protein coupled receptors family 3 profile domain-containing protein</fullName>
    </recommendedName>
</protein>
<evidence type="ECO:0008006" key="5">
    <source>
        <dbReference type="Google" id="ProtNLM"/>
    </source>
</evidence>
<dbReference type="OrthoDB" id="5592846at2759"/>
<evidence type="ECO:0000256" key="1">
    <source>
        <dbReference type="SAM" id="MobiDB-lite"/>
    </source>
</evidence>
<evidence type="ECO:0000313" key="4">
    <source>
        <dbReference type="Proteomes" id="UP001150907"/>
    </source>
</evidence>
<gene>
    <name evidence="3" type="ORF">H4R26_000637</name>
</gene>
<reference evidence="3" key="1">
    <citation type="submission" date="2022-07" db="EMBL/GenBank/DDBJ databases">
        <title>Phylogenomic reconstructions and comparative analyses of Kickxellomycotina fungi.</title>
        <authorList>
            <person name="Reynolds N.K."/>
            <person name="Stajich J.E."/>
            <person name="Barry K."/>
            <person name="Grigoriev I.V."/>
            <person name="Crous P."/>
            <person name="Smith M.E."/>
        </authorList>
    </citation>
    <scope>NUCLEOTIDE SEQUENCE</scope>
    <source>
        <strain evidence="3">IMI 214461</strain>
    </source>
</reference>
<evidence type="ECO:0000256" key="2">
    <source>
        <dbReference type="SAM" id="Phobius"/>
    </source>
</evidence>
<feature type="transmembrane region" description="Helical" evidence="2">
    <location>
        <begin position="187"/>
        <end position="209"/>
    </location>
</feature>
<feature type="region of interest" description="Disordered" evidence="1">
    <location>
        <begin position="369"/>
        <end position="403"/>
    </location>
</feature>
<sequence>MGNLLSFSVTESELLRVKIFLFAGQHLDPRGAPDAITIIVISLLYFFNLLAVIYMLWNRKYPPLKSKNPLLMAFMFCSSVLWFTGDIQVNGHVPLRGTPLVHCKAVGVWVHVLLGVCIMASLIAQRSYGLYRVFVLKRPYRGLALYIPLMITAVCLVAYGVVTQLLPEDISVYYMPIPDLCFFGPQYRATLISLVWVIWLIVAVINWLIRDINCSFNETREIMIACGIVFCVLIAQTVLTYVVPLYVLSAKLRVLTTSLNHFGALSVWWLMMAVPLYKCLTDRQQYLDEWFRKLRQDGQQQAYRFEAGTIGGTMNGDTTLRGDFSYVNNNKDQAEHRLTVFVPAEGQDTGNAKHSGDSGVNDDGIYACQPTSPVHSHNSDGGAPHNASATNLISHPQPQPAVSSLGNTMSPAALAASNILSSSNSFSKPTSEHAPVRRLAPPPPVPPKTQGPVRRQWDRLNNQAQFGVPSFTSSPMPPVPSSSMPMSSSPSGLPYSPLINFPEPVAIPPLRLNIARDAQLDDPFNPDKRRLI</sequence>
<keyword evidence="2" id="KW-0472">Membrane</keyword>
<feature type="transmembrane region" description="Helical" evidence="2">
    <location>
        <begin position="105"/>
        <end position="124"/>
    </location>
</feature>
<feature type="transmembrane region" description="Helical" evidence="2">
    <location>
        <begin position="221"/>
        <end position="247"/>
    </location>
</feature>
<dbReference type="EMBL" id="JANBQF010000020">
    <property type="protein sequence ID" value="KAJ2007679.1"/>
    <property type="molecule type" value="Genomic_DNA"/>
</dbReference>
<proteinExistence type="predicted"/>
<organism evidence="3 4">
    <name type="scientific">Coemansia thaxteri</name>
    <dbReference type="NCBI Taxonomy" id="2663907"/>
    <lineage>
        <taxon>Eukaryota</taxon>
        <taxon>Fungi</taxon>
        <taxon>Fungi incertae sedis</taxon>
        <taxon>Zoopagomycota</taxon>
        <taxon>Kickxellomycotina</taxon>
        <taxon>Kickxellomycetes</taxon>
        <taxon>Kickxellales</taxon>
        <taxon>Kickxellaceae</taxon>
        <taxon>Coemansia</taxon>
    </lineage>
</organism>
<name>A0A9W8BMA7_9FUNG</name>
<keyword evidence="4" id="KW-1185">Reference proteome</keyword>
<feature type="compositionally biased region" description="Pro residues" evidence="1">
    <location>
        <begin position="440"/>
        <end position="449"/>
    </location>
</feature>
<feature type="transmembrane region" description="Helical" evidence="2">
    <location>
        <begin position="259"/>
        <end position="277"/>
    </location>
</feature>
<keyword evidence="2" id="KW-1133">Transmembrane helix</keyword>
<feature type="region of interest" description="Disordered" evidence="1">
    <location>
        <begin position="467"/>
        <end position="488"/>
    </location>
</feature>
<dbReference type="AlphaFoldDB" id="A0A9W8BMA7"/>
<feature type="transmembrane region" description="Helical" evidence="2">
    <location>
        <begin position="69"/>
        <end position="85"/>
    </location>
</feature>
<keyword evidence="2" id="KW-0812">Transmembrane</keyword>
<feature type="transmembrane region" description="Helical" evidence="2">
    <location>
        <begin position="145"/>
        <end position="167"/>
    </location>
</feature>
<feature type="transmembrane region" description="Helical" evidence="2">
    <location>
        <begin position="35"/>
        <end position="57"/>
    </location>
</feature>